<evidence type="ECO:0000256" key="3">
    <source>
        <dbReference type="ARBA" id="ARBA00022448"/>
    </source>
</evidence>
<feature type="compositionally biased region" description="Basic and acidic residues" evidence="8">
    <location>
        <begin position="32"/>
        <end position="56"/>
    </location>
</feature>
<dbReference type="GO" id="GO:0006887">
    <property type="term" value="P:exocytosis"/>
    <property type="evidence" value="ECO:0007669"/>
    <property type="project" value="TreeGrafter"/>
</dbReference>
<dbReference type="EMBL" id="KQ257454">
    <property type="protein sequence ID" value="KND01395.1"/>
    <property type="molecule type" value="Genomic_DNA"/>
</dbReference>
<dbReference type="GO" id="GO:0005484">
    <property type="term" value="F:SNAP receptor activity"/>
    <property type="evidence" value="ECO:0007669"/>
    <property type="project" value="InterPro"/>
</dbReference>
<evidence type="ECO:0000256" key="7">
    <source>
        <dbReference type="RuleBase" id="RU003858"/>
    </source>
</evidence>
<dbReference type="InterPro" id="IPR000727">
    <property type="entry name" value="T_SNARE_dom"/>
</dbReference>
<organism evidence="11 12">
    <name type="scientific">Spizellomyces punctatus (strain DAOM BR117)</name>
    <dbReference type="NCBI Taxonomy" id="645134"/>
    <lineage>
        <taxon>Eukaryota</taxon>
        <taxon>Fungi</taxon>
        <taxon>Fungi incertae sedis</taxon>
        <taxon>Chytridiomycota</taxon>
        <taxon>Chytridiomycota incertae sedis</taxon>
        <taxon>Chytridiomycetes</taxon>
        <taxon>Spizellomycetales</taxon>
        <taxon>Spizellomycetaceae</taxon>
        <taxon>Spizellomyces</taxon>
    </lineage>
</organism>
<accession>A0A0L0HKH6</accession>
<gene>
    <name evidence="11" type="ORF">SPPG_09095</name>
</gene>
<evidence type="ECO:0000256" key="1">
    <source>
        <dbReference type="ARBA" id="ARBA00004211"/>
    </source>
</evidence>
<dbReference type="FunCoup" id="A0A0L0HKH6">
    <property type="interactions" value="211"/>
</dbReference>
<dbReference type="InterPro" id="IPR006012">
    <property type="entry name" value="Syntaxin/epimorphin_CS"/>
</dbReference>
<feature type="domain" description="T-SNARE coiled-coil homology" evidence="10">
    <location>
        <begin position="228"/>
        <end position="290"/>
    </location>
</feature>
<dbReference type="PROSITE" id="PS50192">
    <property type="entry name" value="T_SNARE"/>
    <property type="match status" value="1"/>
</dbReference>
<evidence type="ECO:0000256" key="9">
    <source>
        <dbReference type="SAM" id="Phobius"/>
    </source>
</evidence>
<evidence type="ECO:0000256" key="8">
    <source>
        <dbReference type="SAM" id="MobiDB-lite"/>
    </source>
</evidence>
<dbReference type="GO" id="GO:0000149">
    <property type="term" value="F:SNARE binding"/>
    <property type="evidence" value="ECO:0007669"/>
    <property type="project" value="TreeGrafter"/>
</dbReference>
<dbReference type="InterPro" id="IPR010989">
    <property type="entry name" value="SNARE"/>
</dbReference>
<dbReference type="FunFam" id="1.20.58.70:FF:000011">
    <property type="entry name" value="Syntaxin 4"/>
    <property type="match status" value="1"/>
</dbReference>
<dbReference type="InParanoid" id="A0A0L0HKH6"/>
<evidence type="ECO:0000313" key="11">
    <source>
        <dbReference type="EMBL" id="KND01395.1"/>
    </source>
</evidence>
<dbReference type="OMA" id="RWICFIL"/>
<dbReference type="GO" id="GO:0006906">
    <property type="term" value="P:vesicle fusion"/>
    <property type="evidence" value="ECO:0007669"/>
    <property type="project" value="TreeGrafter"/>
</dbReference>
<evidence type="ECO:0000313" key="12">
    <source>
        <dbReference type="Proteomes" id="UP000053201"/>
    </source>
</evidence>
<protein>
    <recommendedName>
        <fullName evidence="10">t-SNARE coiled-coil homology domain-containing protein</fullName>
    </recommendedName>
</protein>
<dbReference type="CDD" id="cd00179">
    <property type="entry name" value="SynN"/>
    <property type="match status" value="1"/>
</dbReference>
<dbReference type="VEuPathDB" id="FungiDB:SPPG_09095"/>
<dbReference type="PROSITE" id="PS00914">
    <property type="entry name" value="SYNTAXIN"/>
    <property type="match status" value="1"/>
</dbReference>
<comment type="subcellular location">
    <subcellularLocation>
        <location evidence="1">Membrane</location>
        <topology evidence="1">Single-pass type IV membrane protein</topology>
    </subcellularLocation>
</comment>
<dbReference type="Gene3D" id="1.20.5.110">
    <property type="match status" value="1"/>
</dbReference>
<evidence type="ECO:0000256" key="6">
    <source>
        <dbReference type="ARBA" id="ARBA00023136"/>
    </source>
</evidence>
<dbReference type="GO" id="GO:0005886">
    <property type="term" value="C:plasma membrane"/>
    <property type="evidence" value="ECO:0007669"/>
    <property type="project" value="TreeGrafter"/>
</dbReference>
<keyword evidence="3" id="KW-0813">Transport</keyword>
<proteinExistence type="inferred from homology"/>
<dbReference type="FunFam" id="1.20.5.110:FF:000008">
    <property type="entry name" value="Syntaxin 132"/>
    <property type="match status" value="1"/>
</dbReference>
<dbReference type="SUPFAM" id="SSF47661">
    <property type="entry name" value="t-snare proteins"/>
    <property type="match status" value="1"/>
</dbReference>
<keyword evidence="4 9" id="KW-0812">Transmembrane</keyword>
<dbReference type="eggNOG" id="KOG0810">
    <property type="taxonomic scope" value="Eukaryota"/>
</dbReference>
<sequence length="326" mass="36796">MRDRMLDLKGQTPADSSPLRETVEEAAPSAKKGKEEKKDKKKGDALHQPDLEKGEGGESPAMRAFFDEISSIKDQIAAIRRNIENIEGLHQKALNIISDEETKQNAKELDRVMDRTNKLSAEIRAKLKAMDGDNKAMAKKPGQESDARIRISQHGATTKKFLDVMNDYKAIQTKYQEKYKQRLQRQFLIVKPQATPEEVDKMMDGQQGPIFAQQIMQSGQRGEARRALQDIQDRHQDIIRIEQSIIELQQLFMDMAVLVSAQGEMLNQIEVHVSNAAEHTEQGTQALSKAIKLQKKSRKKMCIIICCLLLLCVAVALAVYFGIGRK</sequence>
<dbReference type="Proteomes" id="UP000053201">
    <property type="component" value="Unassembled WGS sequence"/>
</dbReference>
<dbReference type="CDD" id="cd15848">
    <property type="entry name" value="SNARE_syntaxin1-like"/>
    <property type="match status" value="1"/>
</dbReference>
<dbReference type="GO" id="GO:0031201">
    <property type="term" value="C:SNARE complex"/>
    <property type="evidence" value="ECO:0007669"/>
    <property type="project" value="TreeGrafter"/>
</dbReference>
<name>A0A0L0HKH6_SPIPD</name>
<dbReference type="InterPro" id="IPR045242">
    <property type="entry name" value="Syntaxin"/>
</dbReference>
<evidence type="ECO:0000256" key="5">
    <source>
        <dbReference type="ARBA" id="ARBA00022989"/>
    </source>
</evidence>
<dbReference type="InterPro" id="IPR006011">
    <property type="entry name" value="Syntaxin_N"/>
</dbReference>
<dbReference type="Pfam" id="PF05739">
    <property type="entry name" value="SNARE"/>
    <property type="match status" value="1"/>
</dbReference>
<dbReference type="GeneID" id="27692220"/>
<dbReference type="GO" id="GO:0006886">
    <property type="term" value="P:intracellular protein transport"/>
    <property type="evidence" value="ECO:0007669"/>
    <property type="project" value="InterPro"/>
</dbReference>
<evidence type="ECO:0000256" key="4">
    <source>
        <dbReference type="ARBA" id="ARBA00022692"/>
    </source>
</evidence>
<evidence type="ECO:0000256" key="2">
    <source>
        <dbReference type="ARBA" id="ARBA00009063"/>
    </source>
</evidence>
<feature type="transmembrane region" description="Helical" evidence="9">
    <location>
        <begin position="301"/>
        <end position="323"/>
    </location>
</feature>
<comment type="similarity">
    <text evidence="2 7">Belongs to the syntaxin family.</text>
</comment>
<dbReference type="OrthoDB" id="10255013at2759"/>
<evidence type="ECO:0000259" key="10">
    <source>
        <dbReference type="PROSITE" id="PS50192"/>
    </source>
</evidence>
<keyword evidence="6 9" id="KW-0472">Membrane</keyword>
<dbReference type="PANTHER" id="PTHR19957:SF307">
    <property type="entry name" value="PROTEIN SSO1-RELATED"/>
    <property type="match status" value="1"/>
</dbReference>
<dbReference type="AlphaFoldDB" id="A0A0L0HKH6"/>
<keyword evidence="5 9" id="KW-1133">Transmembrane helix</keyword>
<keyword evidence="12" id="KW-1185">Reference proteome</keyword>
<dbReference type="SMART" id="SM00397">
    <property type="entry name" value="t_SNARE"/>
    <property type="match status" value="1"/>
</dbReference>
<dbReference type="STRING" id="645134.A0A0L0HKH6"/>
<dbReference type="Gene3D" id="1.20.58.70">
    <property type="match status" value="1"/>
</dbReference>
<feature type="region of interest" description="Disordered" evidence="8">
    <location>
        <begin position="1"/>
        <end position="60"/>
    </location>
</feature>
<dbReference type="GO" id="GO:0048278">
    <property type="term" value="P:vesicle docking"/>
    <property type="evidence" value="ECO:0007669"/>
    <property type="project" value="TreeGrafter"/>
</dbReference>
<dbReference type="RefSeq" id="XP_016609434.1">
    <property type="nucleotide sequence ID" value="XM_016757250.1"/>
</dbReference>
<dbReference type="SMART" id="SM00503">
    <property type="entry name" value="SynN"/>
    <property type="match status" value="1"/>
</dbReference>
<reference evidence="11 12" key="1">
    <citation type="submission" date="2009-08" db="EMBL/GenBank/DDBJ databases">
        <title>The Genome Sequence of Spizellomyces punctatus strain DAOM BR117.</title>
        <authorList>
            <consortium name="The Broad Institute Genome Sequencing Platform"/>
            <person name="Russ C."/>
            <person name="Cuomo C."/>
            <person name="Shea T."/>
            <person name="Young S.K."/>
            <person name="Zeng Q."/>
            <person name="Koehrsen M."/>
            <person name="Haas B."/>
            <person name="Borodovsky M."/>
            <person name="Guigo R."/>
            <person name="Alvarado L."/>
            <person name="Berlin A."/>
            <person name="Bochicchio J."/>
            <person name="Borenstein D."/>
            <person name="Chapman S."/>
            <person name="Chen Z."/>
            <person name="Engels R."/>
            <person name="Freedman E."/>
            <person name="Gellesch M."/>
            <person name="Goldberg J."/>
            <person name="Griggs A."/>
            <person name="Gujja S."/>
            <person name="Heiman D."/>
            <person name="Hepburn T."/>
            <person name="Howarth C."/>
            <person name="Jen D."/>
            <person name="Larson L."/>
            <person name="Lewis B."/>
            <person name="Mehta T."/>
            <person name="Park D."/>
            <person name="Pearson M."/>
            <person name="Roberts A."/>
            <person name="Saif S."/>
            <person name="Shenoy N."/>
            <person name="Sisk P."/>
            <person name="Stolte C."/>
            <person name="Sykes S."/>
            <person name="Thomson T."/>
            <person name="Walk T."/>
            <person name="White J."/>
            <person name="Yandava C."/>
            <person name="Burger G."/>
            <person name="Gray M.W."/>
            <person name="Holland P.W.H."/>
            <person name="King N."/>
            <person name="Lang F.B.F."/>
            <person name="Roger A.J."/>
            <person name="Ruiz-Trillo I."/>
            <person name="Lander E."/>
            <person name="Nusbaum C."/>
        </authorList>
    </citation>
    <scope>NUCLEOTIDE SEQUENCE [LARGE SCALE GENOMIC DNA]</scope>
    <source>
        <strain evidence="11 12">DAOM BR117</strain>
    </source>
</reference>
<dbReference type="PANTHER" id="PTHR19957">
    <property type="entry name" value="SYNTAXIN"/>
    <property type="match status" value="1"/>
</dbReference>
<dbReference type="GO" id="GO:0012505">
    <property type="term" value="C:endomembrane system"/>
    <property type="evidence" value="ECO:0007669"/>
    <property type="project" value="TreeGrafter"/>
</dbReference>
<dbReference type="Pfam" id="PF00804">
    <property type="entry name" value="Syntaxin"/>
    <property type="match status" value="1"/>
</dbReference>